<name>A0ABW0NVR3_9MICO</name>
<organism evidence="1 2">
    <name type="scientific">Lysinimonas soli</name>
    <dbReference type="NCBI Taxonomy" id="1074233"/>
    <lineage>
        <taxon>Bacteria</taxon>
        <taxon>Bacillati</taxon>
        <taxon>Actinomycetota</taxon>
        <taxon>Actinomycetes</taxon>
        <taxon>Micrococcales</taxon>
        <taxon>Microbacteriaceae</taxon>
        <taxon>Lysinimonas</taxon>
    </lineage>
</organism>
<proteinExistence type="predicted"/>
<evidence type="ECO:0008006" key="3">
    <source>
        <dbReference type="Google" id="ProtNLM"/>
    </source>
</evidence>
<protein>
    <recommendedName>
        <fullName evidence="3">Glycosyltransferase</fullName>
    </recommendedName>
</protein>
<evidence type="ECO:0000313" key="2">
    <source>
        <dbReference type="Proteomes" id="UP001596039"/>
    </source>
</evidence>
<evidence type="ECO:0000313" key="1">
    <source>
        <dbReference type="EMBL" id="MFC5503408.1"/>
    </source>
</evidence>
<dbReference type="Proteomes" id="UP001596039">
    <property type="component" value="Unassembled WGS sequence"/>
</dbReference>
<sequence>MAVIALSVVGATAAGDLAGYAATEYGVLLDLLRERGHRLVEPTGTDATHFVAMDHDRRSFSAIADRVPRHRRQLIVFEPRVVLPDNYWVSVRAQYGDVLSVGAESATPGMVIIPWPQHDWRAHPTPAGEHVAGTSVLVNSNKISMISGSLYGLRRDVIRAFDRDDLPLTLAGSNWSRRGARVQIENARALAYAIVKRERIDPGEWSSRLPLGGSVNNVGIVADKQAVLAEHEFAVVIENSANYVSEKLFDAVMAGCVPLYVGPPLQHMGIPDDVAIQLGRAPKPEAFTETVRTLGTAQKAGVLRAGAAWLADDQTYQTWAMPHALVRLANEIHQTIERGAEES</sequence>
<accession>A0ABW0NVR3</accession>
<gene>
    <name evidence="1" type="ORF">ACFPJ4_14260</name>
</gene>
<comment type="caution">
    <text evidence="1">The sequence shown here is derived from an EMBL/GenBank/DDBJ whole genome shotgun (WGS) entry which is preliminary data.</text>
</comment>
<dbReference type="SUPFAM" id="SSF53756">
    <property type="entry name" value="UDP-Glycosyltransferase/glycogen phosphorylase"/>
    <property type="match status" value="1"/>
</dbReference>
<keyword evidence="2" id="KW-1185">Reference proteome</keyword>
<dbReference type="RefSeq" id="WP_386741123.1">
    <property type="nucleotide sequence ID" value="NZ_JBHSMG010000005.1"/>
</dbReference>
<dbReference type="EMBL" id="JBHSMG010000005">
    <property type="protein sequence ID" value="MFC5503408.1"/>
    <property type="molecule type" value="Genomic_DNA"/>
</dbReference>
<dbReference type="Gene3D" id="3.40.50.11660">
    <property type="entry name" value="Glycosyl transferase family 10, C-terminal domain"/>
    <property type="match status" value="1"/>
</dbReference>
<reference evidence="2" key="1">
    <citation type="journal article" date="2019" name="Int. J. Syst. Evol. Microbiol.">
        <title>The Global Catalogue of Microorganisms (GCM) 10K type strain sequencing project: providing services to taxonomists for standard genome sequencing and annotation.</title>
        <authorList>
            <consortium name="The Broad Institute Genomics Platform"/>
            <consortium name="The Broad Institute Genome Sequencing Center for Infectious Disease"/>
            <person name="Wu L."/>
            <person name="Ma J."/>
        </authorList>
    </citation>
    <scope>NUCLEOTIDE SEQUENCE [LARGE SCALE GENOMIC DNA]</scope>
    <source>
        <strain evidence="2">CGMCC 4.6997</strain>
    </source>
</reference>
<dbReference type="InterPro" id="IPR038577">
    <property type="entry name" value="GT10-like_C_sf"/>
</dbReference>